<keyword evidence="6" id="KW-0442">Lipid degradation</keyword>
<proteinExistence type="inferred from homology"/>
<keyword evidence="3" id="KW-0964">Secreted</keyword>
<dbReference type="InterPro" id="IPR036514">
    <property type="entry name" value="SGNH_hydro_sf"/>
</dbReference>
<evidence type="ECO:0000256" key="8">
    <source>
        <dbReference type="SAM" id="SignalP"/>
    </source>
</evidence>
<dbReference type="PANTHER" id="PTHR45650:SF9">
    <property type="entry name" value="SGNH HYDROLASE-TYPE ESTERASE DOMAIN-CONTAINING PROTEIN"/>
    <property type="match status" value="1"/>
</dbReference>
<dbReference type="Gene3D" id="3.40.50.1110">
    <property type="entry name" value="SGNH hydrolase"/>
    <property type="match status" value="1"/>
</dbReference>
<dbReference type="InterPro" id="IPR051238">
    <property type="entry name" value="GDSL_esterase/lipase"/>
</dbReference>
<protein>
    <submittedName>
        <fullName evidence="9">Uncharacterized protein</fullName>
    </submittedName>
</protein>
<gene>
    <name evidence="9" type="ORF">CDL15_Pgr001119</name>
</gene>
<dbReference type="AlphaFoldDB" id="A0A218WJM0"/>
<reference evidence="10" key="1">
    <citation type="journal article" date="2017" name="Plant J.">
        <title>The pomegranate (Punica granatum L.) genome and the genomics of punicalagin biosynthesis.</title>
        <authorList>
            <person name="Qin G."/>
            <person name="Xu C."/>
            <person name="Ming R."/>
            <person name="Tang H."/>
            <person name="Guyot R."/>
            <person name="Kramer E.M."/>
            <person name="Hu Y."/>
            <person name="Yi X."/>
            <person name="Qi Y."/>
            <person name="Xu X."/>
            <person name="Gao Z."/>
            <person name="Pan H."/>
            <person name="Jian J."/>
            <person name="Tian Y."/>
            <person name="Yue Z."/>
            <person name="Xu Y."/>
        </authorList>
    </citation>
    <scope>NUCLEOTIDE SEQUENCE [LARGE SCALE GENOMIC DNA]</scope>
    <source>
        <strain evidence="10">cv. Dabenzi</strain>
    </source>
</reference>
<name>A0A218WJM0_PUNGR</name>
<dbReference type="EMBL" id="MTKT01003953">
    <property type="protein sequence ID" value="OWM73005.1"/>
    <property type="molecule type" value="Genomic_DNA"/>
</dbReference>
<evidence type="ECO:0000256" key="2">
    <source>
        <dbReference type="ARBA" id="ARBA00008668"/>
    </source>
</evidence>
<evidence type="ECO:0000313" key="10">
    <source>
        <dbReference type="Proteomes" id="UP000197138"/>
    </source>
</evidence>
<evidence type="ECO:0000256" key="3">
    <source>
        <dbReference type="ARBA" id="ARBA00022525"/>
    </source>
</evidence>
<evidence type="ECO:0000313" key="9">
    <source>
        <dbReference type="EMBL" id="OWM73005.1"/>
    </source>
</evidence>
<dbReference type="GO" id="GO:0005576">
    <property type="term" value="C:extracellular region"/>
    <property type="evidence" value="ECO:0007669"/>
    <property type="project" value="UniProtKB-SubCell"/>
</dbReference>
<dbReference type="GO" id="GO:0016042">
    <property type="term" value="P:lipid catabolic process"/>
    <property type="evidence" value="ECO:0007669"/>
    <property type="project" value="UniProtKB-KW"/>
</dbReference>
<accession>A0A218WJM0</accession>
<evidence type="ECO:0000256" key="4">
    <source>
        <dbReference type="ARBA" id="ARBA00022729"/>
    </source>
</evidence>
<dbReference type="Proteomes" id="UP000197138">
    <property type="component" value="Unassembled WGS sequence"/>
</dbReference>
<evidence type="ECO:0000256" key="7">
    <source>
        <dbReference type="ARBA" id="ARBA00023098"/>
    </source>
</evidence>
<organism evidence="9 10">
    <name type="scientific">Punica granatum</name>
    <name type="common">Pomegranate</name>
    <dbReference type="NCBI Taxonomy" id="22663"/>
    <lineage>
        <taxon>Eukaryota</taxon>
        <taxon>Viridiplantae</taxon>
        <taxon>Streptophyta</taxon>
        <taxon>Embryophyta</taxon>
        <taxon>Tracheophyta</taxon>
        <taxon>Spermatophyta</taxon>
        <taxon>Magnoliopsida</taxon>
        <taxon>eudicotyledons</taxon>
        <taxon>Gunneridae</taxon>
        <taxon>Pentapetalae</taxon>
        <taxon>rosids</taxon>
        <taxon>malvids</taxon>
        <taxon>Myrtales</taxon>
        <taxon>Lythraceae</taxon>
        <taxon>Punica</taxon>
    </lineage>
</organism>
<evidence type="ECO:0000256" key="5">
    <source>
        <dbReference type="ARBA" id="ARBA00022801"/>
    </source>
</evidence>
<dbReference type="PANTHER" id="PTHR45650">
    <property type="entry name" value="GDSL-LIKE LIPASE/ACYLHYDROLASE-RELATED"/>
    <property type="match status" value="1"/>
</dbReference>
<comment type="caution">
    <text evidence="9">The sequence shown here is derived from an EMBL/GenBank/DDBJ whole genome shotgun (WGS) entry which is preliminary data.</text>
</comment>
<feature type="signal peptide" evidence="8">
    <location>
        <begin position="1"/>
        <end position="28"/>
    </location>
</feature>
<keyword evidence="5" id="KW-0378">Hydrolase</keyword>
<dbReference type="GO" id="GO:0016787">
    <property type="term" value="F:hydrolase activity"/>
    <property type="evidence" value="ECO:0007669"/>
    <property type="project" value="UniProtKB-KW"/>
</dbReference>
<evidence type="ECO:0000256" key="1">
    <source>
        <dbReference type="ARBA" id="ARBA00004613"/>
    </source>
</evidence>
<keyword evidence="4 8" id="KW-0732">Signal</keyword>
<evidence type="ECO:0000256" key="6">
    <source>
        <dbReference type="ARBA" id="ARBA00022963"/>
    </source>
</evidence>
<comment type="similarity">
    <text evidence="2">Belongs to the 'GDSL' lipolytic enzyme family.</text>
</comment>
<comment type="subcellular location">
    <subcellularLocation>
        <location evidence="1">Secreted</location>
    </subcellularLocation>
</comment>
<keyword evidence="7" id="KW-0443">Lipid metabolism</keyword>
<sequence length="170" mass="18989">MPLNLGIWRIVASALVILFLSPNQRIDGAPVVPCYFIFGNSKNDNRNNNSIDTVVKANFPPFGIDYPDGPTGRFTNGKSMADLIDQGCCSIGKNHGFSTCVPHLTPCKNRDQYVFWDAYHPTEAAYQVLVKKLFGKNARSYTYPVTILQLAELRMRLPFDGSGRRLENSV</sequence>
<feature type="chain" id="PRO_5013324521" evidence="8">
    <location>
        <begin position="29"/>
        <end position="170"/>
    </location>
</feature>